<evidence type="ECO:0000256" key="1">
    <source>
        <dbReference type="PROSITE-ProRule" id="PRU00175"/>
    </source>
</evidence>
<feature type="region of interest" description="Disordered" evidence="2">
    <location>
        <begin position="244"/>
        <end position="268"/>
    </location>
</feature>
<evidence type="ECO:0000313" key="4">
    <source>
        <dbReference type="EMBL" id="GBG24189.1"/>
    </source>
</evidence>
<keyword evidence="5" id="KW-1185">Reference proteome</keyword>
<evidence type="ECO:0000259" key="3">
    <source>
        <dbReference type="PROSITE" id="PS50089"/>
    </source>
</evidence>
<dbReference type="AlphaFoldDB" id="A0A2R5G1K9"/>
<dbReference type="Proteomes" id="UP000241890">
    <property type="component" value="Unassembled WGS sequence"/>
</dbReference>
<feature type="domain" description="RING-type" evidence="3">
    <location>
        <begin position="361"/>
        <end position="402"/>
    </location>
</feature>
<keyword evidence="1" id="KW-0863">Zinc-finger</keyword>
<organism evidence="4 5">
    <name type="scientific">Hondaea fermentalgiana</name>
    <dbReference type="NCBI Taxonomy" id="2315210"/>
    <lineage>
        <taxon>Eukaryota</taxon>
        <taxon>Sar</taxon>
        <taxon>Stramenopiles</taxon>
        <taxon>Bigyra</taxon>
        <taxon>Labyrinthulomycetes</taxon>
        <taxon>Thraustochytrida</taxon>
        <taxon>Thraustochytriidae</taxon>
        <taxon>Hondaea</taxon>
    </lineage>
</organism>
<dbReference type="PANTHER" id="PTHR46400">
    <property type="entry name" value="RING/U-BOX SUPERFAMILY PROTEIN"/>
    <property type="match status" value="1"/>
</dbReference>
<dbReference type="InterPro" id="IPR001841">
    <property type="entry name" value="Znf_RING"/>
</dbReference>
<gene>
    <name evidence="4" type="ORF">FCC1311_004072</name>
</gene>
<dbReference type="SUPFAM" id="SSF57850">
    <property type="entry name" value="RING/U-box"/>
    <property type="match status" value="1"/>
</dbReference>
<dbReference type="GO" id="GO:0046621">
    <property type="term" value="P:negative regulation of organ growth"/>
    <property type="evidence" value="ECO:0007669"/>
    <property type="project" value="InterPro"/>
</dbReference>
<accession>A0A2R5G1K9</accession>
<dbReference type="PROSITE" id="PS50089">
    <property type="entry name" value="ZF_RING_2"/>
    <property type="match status" value="1"/>
</dbReference>
<dbReference type="EMBL" id="BEYU01000005">
    <property type="protein sequence ID" value="GBG24189.1"/>
    <property type="molecule type" value="Genomic_DNA"/>
</dbReference>
<feature type="region of interest" description="Disordered" evidence="2">
    <location>
        <begin position="1"/>
        <end position="54"/>
    </location>
</feature>
<dbReference type="InParanoid" id="A0A2R5G1K9"/>
<dbReference type="PANTHER" id="PTHR46400:SF5">
    <property type="entry name" value="RING-TYPE DOMAIN-CONTAINING PROTEIN"/>
    <property type="match status" value="1"/>
</dbReference>
<reference evidence="4 5" key="1">
    <citation type="submission" date="2017-12" db="EMBL/GenBank/DDBJ databases">
        <title>Sequencing, de novo assembly and annotation of complete genome of a new Thraustochytrid species, strain FCC1311.</title>
        <authorList>
            <person name="Sedici K."/>
            <person name="Godart F."/>
            <person name="Aiese Cigliano R."/>
            <person name="Sanseverino W."/>
            <person name="Barakat M."/>
            <person name="Ortet P."/>
            <person name="Marechal E."/>
            <person name="Cagnac O."/>
            <person name="Amato A."/>
        </authorList>
    </citation>
    <scope>NUCLEOTIDE SEQUENCE [LARGE SCALE GENOMIC DNA]</scope>
</reference>
<dbReference type="Pfam" id="PF13639">
    <property type="entry name" value="zf-RING_2"/>
    <property type="match status" value="1"/>
</dbReference>
<dbReference type="Gene3D" id="3.30.40.10">
    <property type="entry name" value="Zinc/RING finger domain, C3HC4 (zinc finger)"/>
    <property type="match status" value="1"/>
</dbReference>
<evidence type="ECO:0000256" key="2">
    <source>
        <dbReference type="SAM" id="MobiDB-lite"/>
    </source>
</evidence>
<keyword evidence="1" id="KW-0479">Metal-binding</keyword>
<keyword evidence="1" id="KW-0862">Zinc</keyword>
<feature type="compositionally biased region" description="Low complexity" evidence="2">
    <location>
        <begin position="87"/>
        <end position="97"/>
    </location>
</feature>
<dbReference type="InterPro" id="IPR033276">
    <property type="entry name" value="BB"/>
</dbReference>
<dbReference type="InterPro" id="IPR013083">
    <property type="entry name" value="Znf_RING/FYVE/PHD"/>
</dbReference>
<dbReference type="GO" id="GO:0016567">
    <property type="term" value="P:protein ubiquitination"/>
    <property type="evidence" value="ECO:0007669"/>
    <property type="project" value="InterPro"/>
</dbReference>
<dbReference type="SMART" id="SM00184">
    <property type="entry name" value="RING"/>
    <property type="match status" value="1"/>
</dbReference>
<proteinExistence type="predicted"/>
<sequence length="411" mass="46035">MQRQDPTGSPVRRRRASLRFKTPASVLVDEDEVKAQEDSRHEDRGTRSLLSVRRDQMWQSTMQDLSPDSRELFDDLEEAELEHTSASRRGSGSSSSRRGGHHRHQLHHEHQEQFSRHVPFHLFTPRDRVNAEKFGQDEDADGDVNLHDAFEDVVDDDNDADMSIHDVSAIDLTGNVAESGLQWSSTSSTMNDASTEGKTEQELLDESERLARQLMAEEEDQLLERLHQVQLEAMRNMHRTGSDVAQANASEATGGAESATSGAAASEEDESVALALRLMAEEEAEADRVRVAMEEAARGADFDPDDMSYDELVELGERIGNVKQERWRVDGRALVEALPVVVFKAASHDEGALQGVDTTKCLVCQYPYEEDEELKVMPCKHAFHKDCIDPWLVDHDTCVACKQSLRDTADP</sequence>
<feature type="compositionally biased region" description="Basic residues" evidence="2">
    <location>
        <begin position="98"/>
        <end position="107"/>
    </location>
</feature>
<dbReference type="CDD" id="cd16454">
    <property type="entry name" value="RING-H2_PA-TM-RING"/>
    <property type="match status" value="1"/>
</dbReference>
<feature type="compositionally biased region" description="Low complexity" evidence="2">
    <location>
        <begin position="247"/>
        <end position="265"/>
    </location>
</feature>
<dbReference type="OrthoDB" id="8062037at2759"/>
<dbReference type="GO" id="GO:0008270">
    <property type="term" value="F:zinc ion binding"/>
    <property type="evidence" value="ECO:0007669"/>
    <property type="project" value="UniProtKB-KW"/>
</dbReference>
<comment type="caution">
    <text evidence="4">The sequence shown here is derived from an EMBL/GenBank/DDBJ whole genome shotgun (WGS) entry which is preliminary data.</text>
</comment>
<dbReference type="GO" id="GO:0004842">
    <property type="term" value="F:ubiquitin-protein transferase activity"/>
    <property type="evidence" value="ECO:0007669"/>
    <property type="project" value="InterPro"/>
</dbReference>
<name>A0A2R5G1K9_9STRA</name>
<evidence type="ECO:0000313" key="5">
    <source>
        <dbReference type="Proteomes" id="UP000241890"/>
    </source>
</evidence>
<feature type="region of interest" description="Disordered" evidence="2">
    <location>
        <begin position="80"/>
        <end position="117"/>
    </location>
</feature>
<protein>
    <submittedName>
        <fullName evidence="4">E3 ubiquitin-protein ligase MBR1</fullName>
    </submittedName>
</protein>
<feature type="compositionally biased region" description="Basic and acidic residues" evidence="2">
    <location>
        <begin position="33"/>
        <end position="54"/>
    </location>
</feature>